<dbReference type="NCBIfam" id="TIGR03696">
    <property type="entry name" value="Rhs_assc_core"/>
    <property type="match status" value="1"/>
</dbReference>
<protein>
    <submittedName>
        <fullName evidence="1">Toxin</fullName>
    </submittedName>
</protein>
<comment type="caution">
    <text evidence="1">The sequence shown here is derived from an EMBL/GenBank/DDBJ whole genome shotgun (WGS) entry which is preliminary data.</text>
</comment>
<proteinExistence type="predicted"/>
<sequence>MNTKSIYNGTPTISVIDNRGLQIRTLEYNHVIVEDPIEEYITRSTYTLLGSLDSSMDPRLFSKYQNESSTLPNMKYSHSLKGDELCTKSVDAGQKIQLFDIEGKLTWFMNANNTQTNIQYDSIGRPTSVFEKLENEELPKCRDRIIYGEDEKDAQANNLCGQLVRHYDIAGKIQTENFSLTGMPLYQSRRLLKHLDQPSNWGIDDENTWNNFLDTETYDTSWKYDAQGKTIVQIDAKGNLQTVAYNVVGQPKAVSLTLQGQTEQRIAEKIAYNAAGQIRRTETGNGILTEHRYEASTQRLIRKINTREQSSGKREVLQDYHYEYDPVGNILSISDESGAVRFFRNQRIMPKRQYTYDALYQLVSSTGRESDALRHSQSFPALITPMPLDDSQYVNYFEKYKYDRAGNLIKLSHKGAIQYNTDIHIDNTSNRGIWKQKNEIPNIADSFDRAGNQKFLCSGIPMEWDARNQLCRVNMVVRDEEDNDWESYIYDSSGIRIVKRNIRKTKSTTQTHTTVYLPGLELRTCQTGDQVTELLHVVTVDTEIVQVRVLHWEDGTQPNEVSNNQYRYSINDHLGSSMLELDMQGQIISKEEFYPYGGTAVWTARTEIEANYKTIRYSGKERDATGLYYYGHRYYMPWSGRWLNPDPAGTVDGLNLYRMVRNNPINLMDPDGNAPIEMTEYSKESGDLFYGISKERGKYIRIFNQNFNMMDQNSDPMVIDQYNNAISGLVWSKNSNLGDSENSKRYANKVKIPKDLRNIISNGGKRSYPLWEDYFDIGMENSKFNILKIYKDTADKFGKDYYHSYNSHGFAPKLLWKRGSKLGLEIAASNQRTKIHFVLDGLNIEHVVNKTKEQTNEMMGRLLGPGESITASELRYVYRNWDRLKNRVSFYRDNEKLDKAPWEENPSVWGAYKPTNRPVRKPGSKNCLGCLLMRR</sequence>
<dbReference type="EMBL" id="NVDQ01000017">
    <property type="protein sequence ID" value="PFV08641.1"/>
    <property type="molecule type" value="Genomic_DNA"/>
</dbReference>
<name>A0A9X7G8T5_BACCE</name>
<dbReference type="RefSeq" id="WP_098660007.1">
    <property type="nucleotide sequence ID" value="NZ_NVDQ01000017.1"/>
</dbReference>
<gene>
    <name evidence="1" type="ORF">COK98_08895</name>
</gene>
<dbReference type="PANTHER" id="PTHR32305">
    <property type="match status" value="1"/>
</dbReference>
<dbReference type="Proteomes" id="UP000226257">
    <property type="component" value="Unassembled WGS sequence"/>
</dbReference>
<evidence type="ECO:0000313" key="2">
    <source>
        <dbReference type="Proteomes" id="UP000226257"/>
    </source>
</evidence>
<reference evidence="1 2" key="1">
    <citation type="submission" date="2017-09" db="EMBL/GenBank/DDBJ databases">
        <title>Large-scale bioinformatics analysis of Bacillus genomes uncovers conserved roles of natural products in bacterial physiology.</title>
        <authorList>
            <consortium name="Agbiome Team Llc"/>
            <person name="Bleich R.M."/>
            <person name="Grubbs K.J."/>
            <person name="Santa Maria K.C."/>
            <person name="Allen S.E."/>
            <person name="Farag S."/>
            <person name="Shank E.A."/>
            <person name="Bowers A."/>
        </authorList>
    </citation>
    <scope>NUCLEOTIDE SEQUENCE [LARGE SCALE GENOMIC DNA]</scope>
    <source>
        <strain evidence="1 2">AFS060282</strain>
    </source>
</reference>
<dbReference type="AlphaFoldDB" id="A0A9X7G8T5"/>
<evidence type="ECO:0000313" key="1">
    <source>
        <dbReference type="EMBL" id="PFV08641.1"/>
    </source>
</evidence>
<dbReference type="PANTHER" id="PTHR32305:SF15">
    <property type="entry name" value="PROTEIN RHSA-RELATED"/>
    <property type="match status" value="1"/>
</dbReference>
<dbReference type="InterPro" id="IPR022385">
    <property type="entry name" value="Rhs_assc_core"/>
</dbReference>
<accession>A0A9X7G8T5</accession>
<dbReference type="InterPro" id="IPR050708">
    <property type="entry name" value="T6SS_VgrG/RHS"/>
</dbReference>
<dbReference type="Gene3D" id="2.180.10.10">
    <property type="entry name" value="RHS repeat-associated core"/>
    <property type="match status" value="1"/>
</dbReference>
<organism evidence="1 2">
    <name type="scientific">Bacillus cereus</name>
    <dbReference type="NCBI Taxonomy" id="1396"/>
    <lineage>
        <taxon>Bacteria</taxon>
        <taxon>Bacillati</taxon>
        <taxon>Bacillota</taxon>
        <taxon>Bacilli</taxon>
        <taxon>Bacillales</taxon>
        <taxon>Bacillaceae</taxon>
        <taxon>Bacillus</taxon>
        <taxon>Bacillus cereus group</taxon>
    </lineage>
</organism>